<feature type="disulfide bond" description="Redox-active" evidence="10">
    <location>
        <begin position="28"/>
        <end position="31"/>
    </location>
</feature>
<accession>A0A4P6ZM36</accession>
<keyword evidence="5 10" id="KW-1015">Disulfide bond</keyword>
<evidence type="ECO:0000256" key="10">
    <source>
        <dbReference type="PIRSR" id="PIRSR000077-4"/>
    </source>
</evidence>
<feature type="active site" description="Nucleophile" evidence="9">
    <location>
        <position position="28"/>
    </location>
</feature>
<keyword evidence="6 10" id="KW-0676">Redox-active center</keyword>
<feature type="site" description="Contributes to redox potential value" evidence="9">
    <location>
        <position position="29"/>
    </location>
</feature>
<evidence type="ECO:0000256" key="3">
    <source>
        <dbReference type="ARBA" id="ARBA00022448"/>
    </source>
</evidence>
<evidence type="ECO:0000256" key="9">
    <source>
        <dbReference type="PIRSR" id="PIRSR000077-1"/>
    </source>
</evidence>
<dbReference type="KEGG" id="lji:ELX58_07375"/>
<dbReference type="SUPFAM" id="SSF52833">
    <property type="entry name" value="Thioredoxin-like"/>
    <property type="match status" value="1"/>
</dbReference>
<dbReference type="PROSITE" id="PS51352">
    <property type="entry name" value="THIOREDOXIN_2"/>
    <property type="match status" value="1"/>
</dbReference>
<dbReference type="PANTHER" id="PTHR45663">
    <property type="entry name" value="GEO12009P1"/>
    <property type="match status" value="1"/>
</dbReference>
<evidence type="ECO:0000256" key="2">
    <source>
        <dbReference type="ARBA" id="ARBA00020570"/>
    </source>
</evidence>
<dbReference type="NCBIfam" id="TIGR01068">
    <property type="entry name" value="thioredoxin"/>
    <property type="match status" value="1"/>
</dbReference>
<comment type="similarity">
    <text evidence="1 8">Belongs to the thioredoxin family.</text>
</comment>
<feature type="domain" description="Thioredoxin" evidence="11">
    <location>
        <begin position="1"/>
        <end position="104"/>
    </location>
</feature>
<keyword evidence="3" id="KW-0813">Transport</keyword>
<evidence type="ECO:0000256" key="8">
    <source>
        <dbReference type="PIRNR" id="PIRNR000077"/>
    </source>
</evidence>
<dbReference type="PIRSF" id="PIRSF000077">
    <property type="entry name" value="Thioredoxin"/>
    <property type="match status" value="1"/>
</dbReference>
<reference evidence="13" key="1">
    <citation type="submission" date="2018-12" db="EMBL/GenBank/DDBJ databases">
        <title>A new species of lactobacillus.</title>
        <authorList>
            <person name="Jian Y."/>
            <person name="Xin L."/>
            <person name="Hong Z.J."/>
            <person name="Ming L.Z."/>
            <person name="Hong X.Z."/>
        </authorList>
    </citation>
    <scope>NUCLEOTIDE SEQUENCE [LARGE SCALE GENOMIC DNA]</scope>
    <source>
        <strain evidence="13">HSLZ-75</strain>
    </source>
</reference>
<dbReference type="CDD" id="cd02947">
    <property type="entry name" value="TRX_family"/>
    <property type="match status" value="1"/>
</dbReference>
<gene>
    <name evidence="12" type="primary">trxA</name>
    <name evidence="12" type="ORF">ELX58_07375</name>
</gene>
<evidence type="ECO:0000256" key="7">
    <source>
        <dbReference type="NCBIfam" id="TIGR01068"/>
    </source>
</evidence>
<dbReference type="Gene3D" id="3.40.30.10">
    <property type="entry name" value="Glutaredoxin"/>
    <property type="match status" value="1"/>
</dbReference>
<dbReference type="AlphaFoldDB" id="A0A4P6ZM36"/>
<dbReference type="EMBL" id="CP034726">
    <property type="protein sequence ID" value="QBP18906.1"/>
    <property type="molecule type" value="Genomic_DNA"/>
</dbReference>
<evidence type="ECO:0000256" key="5">
    <source>
        <dbReference type="ARBA" id="ARBA00023157"/>
    </source>
</evidence>
<dbReference type="OrthoDB" id="9790390at2"/>
<feature type="active site" description="Nucleophile" evidence="9">
    <location>
        <position position="31"/>
    </location>
</feature>
<evidence type="ECO:0000256" key="6">
    <source>
        <dbReference type="ARBA" id="ARBA00023284"/>
    </source>
</evidence>
<feature type="site" description="Deprotonates C-terminal active site Cys" evidence="9">
    <location>
        <position position="22"/>
    </location>
</feature>
<dbReference type="InterPro" id="IPR036249">
    <property type="entry name" value="Thioredoxin-like_sf"/>
</dbReference>
<dbReference type="InterPro" id="IPR005746">
    <property type="entry name" value="Thioredoxin"/>
</dbReference>
<dbReference type="PRINTS" id="PR00421">
    <property type="entry name" value="THIOREDOXIN"/>
</dbReference>
<dbReference type="PROSITE" id="PS00194">
    <property type="entry name" value="THIOREDOXIN_1"/>
    <property type="match status" value="1"/>
</dbReference>
<keyword evidence="13" id="KW-1185">Reference proteome</keyword>
<evidence type="ECO:0000259" key="11">
    <source>
        <dbReference type="PROSITE" id="PS51352"/>
    </source>
</evidence>
<evidence type="ECO:0000256" key="4">
    <source>
        <dbReference type="ARBA" id="ARBA00022982"/>
    </source>
</evidence>
<evidence type="ECO:0000313" key="12">
    <source>
        <dbReference type="EMBL" id="QBP18906.1"/>
    </source>
</evidence>
<dbReference type="InterPro" id="IPR013766">
    <property type="entry name" value="Thioredoxin_domain"/>
</dbReference>
<dbReference type="PANTHER" id="PTHR45663:SF11">
    <property type="entry name" value="GEO12009P1"/>
    <property type="match status" value="1"/>
</dbReference>
<feature type="site" description="Contributes to redox potential value" evidence="9">
    <location>
        <position position="30"/>
    </location>
</feature>
<dbReference type="Proteomes" id="UP000294321">
    <property type="component" value="Chromosome"/>
</dbReference>
<protein>
    <recommendedName>
        <fullName evidence="2 7">Thioredoxin</fullName>
    </recommendedName>
</protein>
<sequence>MATVITKDNLKSETNNPLTVIDFWAPWCGPCKMMKPIMDQLENEFKGQIHFGSLDVSHQQKLAEKYTVMSIPSLVIFEHGKAHEKVTGYYPKAPLAKFLKQKLAEINK</sequence>
<name>A0A4P6ZM36_9LACO</name>
<dbReference type="RefSeq" id="WP_133442464.1">
    <property type="nucleotide sequence ID" value="NZ_CP034726.1"/>
</dbReference>
<dbReference type="GO" id="GO:0015035">
    <property type="term" value="F:protein-disulfide reductase activity"/>
    <property type="evidence" value="ECO:0007669"/>
    <property type="project" value="UniProtKB-UniRule"/>
</dbReference>
<dbReference type="InterPro" id="IPR017937">
    <property type="entry name" value="Thioredoxin_CS"/>
</dbReference>
<evidence type="ECO:0000313" key="13">
    <source>
        <dbReference type="Proteomes" id="UP000294321"/>
    </source>
</evidence>
<keyword evidence="4" id="KW-0249">Electron transport</keyword>
<organism evidence="12 13">
    <name type="scientific">Acetilactobacillus jinshanensis</name>
    <dbReference type="NCBI Taxonomy" id="1720083"/>
    <lineage>
        <taxon>Bacteria</taxon>
        <taxon>Bacillati</taxon>
        <taxon>Bacillota</taxon>
        <taxon>Bacilli</taxon>
        <taxon>Lactobacillales</taxon>
        <taxon>Lactobacillaceae</taxon>
        <taxon>Acetilactobacillus</taxon>
    </lineage>
</organism>
<proteinExistence type="inferred from homology"/>
<dbReference type="GO" id="GO:0005737">
    <property type="term" value="C:cytoplasm"/>
    <property type="evidence" value="ECO:0007669"/>
    <property type="project" value="TreeGrafter"/>
</dbReference>
<evidence type="ECO:0000256" key="1">
    <source>
        <dbReference type="ARBA" id="ARBA00008987"/>
    </source>
</evidence>
<dbReference type="Pfam" id="PF00085">
    <property type="entry name" value="Thioredoxin"/>
    <property type="match status" value="1"/>
</dbReference>